<proteinExistence type="predicted"/>
<evidence type="ECO:0000256" key="2">
    <source>
        <dbReference type="PROSITE-ProRule" id="PRU00252"/>
    </source>
</evidence>
<sequence>MSQHHITITGRITQEPSLRRVAGGNCVLDMRVASSRAVRDEEQESGWRDYDNLFLDVEAWGQLAVNTAASLHKGYPVVLVGSLVTQQWEDNEEKRHSKTVLKATHIAPDLAHYAAALTKRKADRDDNGGVVLNVEGVVFDQDALAGPSASGFADKSATPFGEQSATDNKKANKQATENAAVPVGAH</sequence>
<gene>
    <name evidence="5" type="ORF">QPX42_02345</name>
</gene>
<dbReference type="SUPFAM" id="SSF50249">
    <property type="entry name" value="Nucleic acid-binding proteins"/>
    <property type="match status" value="1"/>
</dbReference>
<dbReference type="EMBL" id="JASNVH010000003">
    <property type="protein sequence ID" value="MDK4306396.1"/>
    <property type="molecule type" value="Genomic_DNA"/>
</dbReference>
<dbReference type="GO" id="GO:0003697">
    <property type="term" value="F:single-stranded DNA binding"/>
    <property type="evidence" value="ECO:0007669"/>
    <property type="project" value="InterPro"/>
</dbReference>
<evidence type="ECO:0000313" key="6">
    <source>
        <dbReference type="Proteomes" id="UP001224412"/>
    </source>
</evidence>
<dbReference type="CDD" id="cd04496">
    <property type="entry name" value="SSB_OBF"/>
    <property type="match status" value="1"/>
</dbReference>
<dbReference type="AlphaFoldDB" id="A0AAP4BT98"/>
<dbReference type="NCBIfam" id="TIGR00621">
    <property type="entry name" value="ssb"/>
    <property type="match status" value="1"/>
</dbReference>
<dbReference type="Gene3D" id="2.40.50.140">
    <property type="entry name" value="Nucleic acid-binding proteins"/>
    <property type="match status" value="1"/>
</dbReference>
<protein>
    <recommendedName>
        <fullName evidence="3">Single-stranded DNA-binding protein</fullName>
    </recommendedName>
</protein>
<name>A0AAP4BT98_9CORY</name>
<evidence type="ECO:0000313" key="5">
    <source>
        <dbReference type="EMBL" id="MDK4306396.1"/>
    </source>
</evidence>
<dbReference type="InterPro" id="IPR012340">
    <property type="entry name" value="NA-bd_OB-fold"/>
</dbReference>
<accession>A0AAP4BT98</accession>
<keyword evidence="1 2" id="KW-0238">DNA-binding</keyword>
<feature type="region of interest" description="Disordered" evidence="4">
    <location>
        <begin position="147"/>
        <end position="186"/>
    </location>
</feature>
<dbReference type="InterPro" id="IPR000424">
    <property type="entry name" value="Primosome_PriB/ssb"/>
</dbReference>
<evidence type="ECO:0000256" key="1">
    <source>
        <dbReference type="ARBA" id="ARBA00023125"/>
    </source>
</evidence>
<dbReference type="PROSITE" id="PS50935">
    <property type="entry name" value="SSB"/>
    <property type="match status" value="1"/>
</dbReference>
<comment type="caution">
    <text evidence="5">The sequence shown here is derived from an EMBL/GenBank/DDBJ whole genome shotgun (WGS) entry which is preliminary data.</text>
</comment>
<dbReference type="RefSeq" id="WP_272697202.1">
    <property type="nucleotide sequence ID" value="NZ_JAQPSP010000006.1"/>
</dbReference>
<evidence type="ECO:0000256" key="4">
    <source>
        <dbReference type="SAM" id="MobiDB-lite"/>
    </source>
</evidence>
<dbReference type="GO" id="GO:0006260">
    <property type="term" value="P:DNA replication"/>
    <property type="evidence" value="ECO:0007669"/>
    <property type="project" value="InterPro"/>
</dbReference>
<organism evidence="5 6">
    <name type="scientific">Corynebacterium pseudodiphtheriticum</name>
    <dbReference type="NCBI Taxonomy" id="37637"/>
    <lineage>
        <taxon>Bacteria</taxon>
        <taxon>Bacillati</taxon>
        <taxon>Actinomycetota</taxon>
        <taxon>Actinomycetes</taxon>
        <taxon>Mycobacteriales</taxon>
        <taxon>Corynebacteriaceae</taxon>
        <taxon>Corynebacterium</taxon>
    </lineage>
</organism>
<dbReference type="Pfam" id="PF00436">
    <property type="entry name" value="SSB"/>
    <property type="match status" value="1"/>
</dbReference>
<evidence type="ECO:0000256" key="3">
    <source>
        <dbReference type="RuleBase" id="RU000524"/>
    </source>
</evidence>
<dbReference type="InterPro" id="IPR011344">
    <property type="entry name" value="ssDNA-bd"/>
</dbReference>
<dbReference type="Proteomes" id="UP001224412">
    <property type="component" value="Unassembled WGS sequence"/>
</dbReference>
<reference evidence="5" key="1">
    <citation type="submission" date="2023-05" db="EMBL/GenBank/DDBJ databases">
        <title>Metabolic capabilities are highly conserved among human nasal-associated Corynebacterium species in pangenomic analyses.</title>
        <authorList>
            <person name="Tran T.H."/>
            <person name="Roberts A.Q."/>
            <person name="Escapa I.F."/>
            <person name="Gao W."/>
            <person name="Conlan S."/>
            <person name="Kong H."/>
            <person name="Segre J.A."/>
            <person name="Kelly M.S."/>
            <person name="Lemon K.P."/>
        </authorList>
    </citation>
    <scope>NUCLEOTIDE SEQUENCE</scope>
    <source>
        <strain evidence="5">KPL2773</strain>
    </source>
</reference>